<feature type="compositionally biased region" description="Basic and acidic residues" evidence="1">
    <location>
        <begin position="15"/>
        <end position="28"/>
    </location>
</feature>
<gene>
    <name evidence="2" type="ORF">HD592_000202</name>
</gene>
<feature type="region of interest" description="Disordered" evidence="1">
    <location>
        <begin position="1"/>
        <end position="31"/>
    </location>
</feature>
<accession>A0A923IVZ0</accession>
<proteinExistence type="predicted"/>
<protein>
    <submittedName>
        <fullName evidence="2">Uncharacterized protein</fullName>
    </submittedName>
</protein>
<evidence type="ECO:0000313" key="2">
    <source>
        <dbReference type="EMBL" id="MBB6333637.1"/>
    </source>
</evidence>
<reference evidence="2" key="1">
    <citation type="submission" date="2020-08" db="EMBL/GenBank/DDBJ databases">
        <title>Sequencing the genomes of 1000 actinobacteria strains.</title>
        <authorList>
            <person name="Klenk H.-P."/>
        </authorList>
    </citation>
    <scope>NUCLEOTIDE SEQUENCE</scope>
    <source>
        <strain evidence="2">DSM 10695</strain>
    </source>
</reference>
<evidence type="ECO:0000256" key="1">
    <source>
        <dbReference type="SAM" id="MobiDB-lite"/>
    </source>
</evidence>
<sequence>MTTTTKKKTPSAAELARREAQSAADKGESQPITVDLWGVDMTIPQERFNDLSYTANLLRMDDETLDTPVRTKAAVSVAMHMCGGQFDEVVAAYRRAHEGAAPISACGEIVQEIFTQLNPESQAS</sequence>
<dbReference type="Proteomes" id="UP000617426">
    <property type="component" value="Unassembled WGS sequence"/>
</dbReference>
<dbReference type="AlphaFoldDB" id="A0A923IVZ0"/>
<organism evidence="2 3">
    <name type="scientific">Schaalia hyovaginalis</name>
    <dbReference type="NCBI Taxonomy" id="29316"/>
    <lineage>
        <taxon>Bacteria</taxon>
        <taxon>Bacillati</taxon>
        <taxon>Actinomycetota</taxon>
        <taxon>Actinomycetes</taxon>
        <taxon>Actinomycetales</taxon>
        <taxon>Actinomycetaceae</taxon>
        <taxon>Schaalia</taxon>
    </lineage>
</organism>
<dbReference type="RefSeq" id="WP_184451328.1">
    <property type="nucleotide sequence ID" value="NZ_JACHMK010000001.1"/>
</dbReference>
<keyword evidence="3" id="KW-1185">Reference proteome</keyword>
<comment type="caution">
    <text evidence="2">The sequence shown here is derived from an EMBL/GenBank/DDBJ whole genome shotgun (WGS) entry which is preliminary data.</text>
</comment>
<name>A0A923IVZ0_9ACTO</name>
<evidence type="ECO:0000313" key="3">
    <source>
        <dbReference type="Proteomes" id="UP000617426"/>
    </source>
</evidence>
<dbReference type="EMBL" id="JACHMK010000001">
    <property type="protein sequence ID" value="MBB6333637.1"/>
    <property type="molecule type" value="Genomic_DNA"/>
</dbReference>